<accession>A0A5B2VVI7</accession>
<evidence type="ECO:0000313" key="2">
    <source>
        <dbReference type="Proteomes" id="UP000324611"/>
    </source>
</evidence>
<comment type="caution">
    <text evidence="1">The sequence shown here is derived from an EMBL/GenBank/DDBJ whole genome shotgun (WGS) entry which is preliminary data.</text>
</comment>
<dbReference type="Proteomes" id="UP000324611">
    <property type="component" value="Unassembled WGS sequence"/>
</dbReference>
<evidence type="ECO:0000313" key="1">
    <source>
        <dbReference type="EMBL" id="KAA2242578.1"/>
    </source>
</evidence>
<sequence length="252" mass="28059">MIDFLQNLQTEEHNFQETFENAHHDEEILTRDIPTSQDICGMEIRLSDVMIIDNKTPKVFPFPGLAKVYFMNLVVSDLSADPVSIDLKGFEKIDDGEKLNVDKSLFYWKETEADKRAPSQIHVFCSIIKSKQSLRDVAEVMGNVKNDESYKQVVDTLAGIVKTATSLTSVSSLIFQVAGIVGNYLGKVDDKPLLTWVQSFTDISGDFDVLGTTDKAAENKFASMKLSITIRDTARQKEADLKSAATLQPNGL</sequence>
<gene>
    <name evidence="1" type="ORF">F0L74_08565</name>
</gene>
<dbReference type="RefSeq" id="WP_149837450.1">
    <property type="nucleotide sequence ID" value="NZ_VUOC01000002.1"/>
</dbReference>
<reference evidence="1 2" key="2">
    <citation type="submission" date="2019-09" db="EMBL/GenBank/DDBJ databases">
        <authorList>
            <person name="Jin C."/>
        </authorList>
    </citation>
    <scope>NUCLEOTIDE SEQUENCE [LARGE SCALE GENOMIC DNA]</scope>
    <source>
        <strain evidence="1 2">BN140078</strain>
    </source>
</reference>
<proteinExistence type="predicted"/>
<dbReference type="AlphaFoldDB" id="A0A5B2VVI7"/>
<reference evidence="1 2" key="1">
    <citation type="submission" date="2019-09" db="EMBL/GenBank/DDBJ databases">
        <title>Chitinophaga ginsengihumi sp. nov., isolated from soil of ginseng rhizosphere.</title>
        <authorList>
            <person name="Lee J."/>
        </authorList>
    </citation>
    <scope>NUCLEOTIDE SEQUENCE [LARGE SCALE GENOMIC DNA]</scope>
    <source>
        <strain evidence="1 2">BN140078</strain>
    </source>
</reference>
<name>A0A5B2VVI7_9BACT</name>
<organism evidence="1 2">
    <name type="scientific">Chitinophaga agrisoli</name>
    <dbReference type="NCBI Taxonomy" id="2607653"/>
    <lineage>
        <taxon>Bacteria</taxon>
        <taxon>Pseudomonadati</taxon>
        <taxon>Bacteroidota</taxon>
        <taxon>Chitinophagia</taxon>
        <taxon>Chitinophagales</taxon>
        <taxon>Chitinophagaceae</taxon>
        <taxon>Chitinophaga</taxon>
    </lineage>
</organism>
<protein>
    <submittedName>
        <fullName evidence="1">Uncharacterized protein</fullName>
    </submittedName>
</protein>
<dbReference type="EMBL" id="VUOC01000002">
    <property type="protein sequence ID" value="KAA2242578.1"/>
    <property type="molecule type" value="Genomic_DNA"/>
</dbReference>
<keyword evidence="2" id="KW-1185">Reference proteome</keyword>